<keyword evidence="3" id="KW-1185">Reference proteome</keyword>
<dbReference type="PANTHER" id="PTHR37691:SF1">
    <property type="entry name" value="BLR3518 PROTEIN"/>
    <property type="match status" value="1"/>
</dbReference>
<dbReference type="OrthoDB" id="7206705at2"/>
<dbReference type="SUPFAM" id="SSF75169">
    <property type="entry name" value="DsrEFH-like"/>
    <property type="match status" value="1"/>
</dbReference>
<dbReference type="Proteomes" id="UP000077164">
    <property type="component" value="Unassembled WGS sequence"/>
</dbReference>
<dbReference type="STRING" id="249352.SAMN05444395_103103"/>
<dbReference type="PANTHER" id="PTHR37691">
    <property type="entry name" value="BLR3518 PROTEIN"/>
    <property type="match status" value="1"/>
</dbReference>
<evidence type="ECO:0000256" key="1">
    <source>
        <dbReference type="SAM" id="SignalP"/>
    </source>
</evidence>
<comment type="caution">
    <text evidence="2">The sequence shown here is derived from an EMBL/GenBank/DDBJ whole genome shotgun (WGS) entry which is preliminary data.</text>
</comment>
<evidence type="ECO:0000313" key="3">
    <source>
        <dbReference type="Proteomes" id="UP000077164"/>
    </source>
</evidence>
<evidence type="ECO:0000313" key="2">
    <source>
        <dbReference type="EMBL" id="OAB28066.1"/>
    </source>
</evidence>
<name>A0A167X6R1_9FLAO</name>
<feature type="chain" id="PRO_5007894258" evidence="1">
    <location>
        <begin position="23"/>
        <end position="205"/>
    </location>
</feature>
<dbReference type="InterPro" id="IPR003787">
    <property type="entry name" value="Sulphur_relay_DsrE/F-like"/>
</dbReference>
<dbReference type="Gene3D" id="3.40.1260.10">
    <property type="entry name" value="DsrEFH-like"/>
    <property type="match status" value="1"/>
</dbReference>
<accession>A0A167X6R1</accession>
<dbReference type="AlphaFoldDB" id="A0A167X6R1"/>
<sequence>MKFIKNNFLPLCFIFSSLFSNAQTSARESAAAKMDPFIPVLEYPLIKGSKWTGVIPVKNATDIPEAKTVYKLLFDLTQNGTTTGMADKPNEGLEEIARILNLHAAAGIQPKNLKSVVIVHSAAILSVLNSAAYEKKFNCANPNADLINQMQKVGVHFVLCGQTLNLRGIDGAELYKNIFIAESAKVALTKYLTAGYVSFAISGAH</sequence>
<protein>
    <submittedName>
        <fullName evidence="2">Uncharacterized protein</fullName>
    </submittedName>
</protein>
<keyword evidence="1" id="KW-0732">Signal</keyword>
<organism evidence="2 3">
    <name type="scientific">Flavobacterium fryxellicola</name>
    <dbReference type="NCBI Taxonomy" id="249352"/>
    <lineage>
        <taxon>Bacteria</taxon>
        <taxon>Pseudomonadati</taxon>
        <taxon>Bacteroidota</taxon>
        <taxon>Flavobacteriia</taxon>
        <taxon>Flavobacteriales</taxon>
        <taxon>Flavobacteriaceae</taxon>
        <taxon>Flavobacterium</taxon>
    </lineage>
</organism>
<dbReference type="Pfam" id="PF02635">
    <property type="entry name" value="DsrE"/>
    <property type="match status" value="1"/>
</dbReference>
<feature type="signal peptide" evidence="1">
    <location>
        <begin position="1"/>
        <end position="22"/>
    </location>
</feature>
<reference evidence="2 3" key="1">
    <citation type="submission" date="2016-03" db="EMBL/GenBank/DDBJ databases">
        <title>Draft genome sequence of Flavobacterium fryxellicola DSM 16209.</title>
        <authorList>
            <person name="Shin S.-K."/>
            <person name="Yi H."/>
        </authorList>
    </citation>
    <scope>NUCLEOTIDE SEQUENCE [LARGE SCALE GENOMIC DNA]</scope>
    <source>
        <strain evidence="2 3">DSM 16209</strain>
    </source>
</reference>
<gene>
    <name evidence="2" type="ORF">FBFR_09455</name>
</gene>
<dbReference type="RefSeq" id="WP_066080236.1">
    <property type="nucleotide sequence ID" value="NZ_FRDK01000003.1"/>
</dbReference>
<dbReference type="InterPro" id="IPR027396">
    <property type="entry name" value="DsrEFH-like"/>
</dbReference>
<dbReference type="EMBL" id="LVJE01000013">
    <property type="protein sequence ID" value="OAB28066.1"/>
    <property type="molecule type" value="Genomic_DNA"/>
</dbReference>
<proteinExistence type="predicted"/>